<feature type="region of interest" description="Disordered" evidence="1">
    <location>
        <begin position="220"/>
        <end position="250"/>
    </location>
</feature>
<dbReference type="AlphaFoldDB" id="A0A5K1VEJ4"/>
<sequence length="407" mass="47669">MSDLLHPTFFNNRKELIPEQKENEMLNMIYKKAEEILYLQQDCIDSKKHQLQYIEKQLEENKLKQQEMIDSIRKSLEWQRKSNENLELKTKLGDAVSYEINQKKLFKTKLEIKEKDLNKEYQKCQYEIFRCNQRLIKHFWIMRELSLTSFINCKRSLYTESIEIFYDKIYIEQSSTENEMPDESHILCFEKRSFEIGKSSNKISPSKKVEVTQPSFQKRKFEVSHSPSNKASLPNQVKQTNKSICPPLPPKAERFNQERELTPLQKEIIKKNTTTLDKIVNVFSEDTIRKGLKIYTDVSKQINDTGATPYVRTVTHTIGKVTDVAKEIPVIRRVAKPLHYCIKTIEGGSIALQHEQDVNEYLDNYIAEYRKIESGGGTAYAISQTTIKTTCSVCENILFPIFVPFYD</sequence>
<evidence type="ECO:0000313" key="3">
    <source>
        <dbReference type="Proteomes" id="UP000078387"/>
    </source>
</evidence>
<protein>
    <submittedName>
        <fullName evidence="2">Uncharacterized protein</fullName>
    </submittedName>
</protein>
<dbReference type="Proteomes" id="UP000078387">
    <property type="component" value="Unassembled WGS sequence"/>
</dbReference>
<comment type="caution">
    <text evidence="2">The sequence shown here is derived from an EMBL/GenBank/DDBJ whole genome shotgun (WGS) entry which is preliminary data.</text>
</comment>
<dbReference type="VEuPathDB" id="AmoebaDB:EHI5A_008670"/>
<organism evidence="2 3">
    <name type="scientific">Entamoeba histolytica</name>
    <dbReference type="NCBI Taxonomy" id="5759"/>
    <lineage>
        <taxon>Eukaryota</taxon>
        <taxon>Amoebozoa</taxon>
        <taxon>Evosea</taxon>
        <taxon>Archamoebae</taxon>
        <taxon>Mastigamoebida</taxon>
        <taxon>Entamoebidae</taxon>
        <taxon>Entamoeba</taxon>
    </lineage>
</organism>
<feature type="compositionally biased region" description="Polar residues" evidence="1">
    <location>
        <begin position="225"/>
        <end position="243"/>
    </location>
</feature>
<name>A0A5K1VEJ4_ENTHI</name>
<dbReference type="OMA" id="NILFPMF"/>
<accession>A0A5K1VEJ4</accession>
<proteinExistence type="predicted"/>
<dbReference type="VEuPathDB" id="AmoebaDB:EHI_096290"/>
<dbReference type="VEuPathDB" id="AmoebaDB:EHI7A_001790"/>
<evidence type="ECO:0000256" key="1">
    <source>
        <dbReference type="SAM" id="MobiDB-lite"/>
    </source>
</evidence>
<gene>
    <name evidence="2" type="ORF">CL6EHI_096290</name>
</gene>
<dbReference type="VEuPathDB" id="AmoebaDB:EHI8A_007130"/>
<evidence type="ECO:0000313" key="2">
    <source>
        <dbReference type="EMBL" id="GAT93026.1"/>
    </source>
</evidence>
<dbReference type="EMBL" id="BDEQ01000001">
    <property type="protein sequence ID" value="GAT93026.1"/>
    <property type="molecule type" value="Genomic_DNA"/>
</dbReference>
<dbReference type="VEuPathDB" id="AmoebaDB:KM1_006020"/>
<reference evidence="2 3" key="1">
    <citation type="submission" date="2016-05" db="EMBL/GenBank/DDBJ databases">
        <title>First whole genome sequencing of Entamoeba histolytica HM1:IMSS-clone-6.</title>
        <authorList>
            <person name="Mukherjee Avik.K."/>
            <person name="Izumyama S."/>
            <person name="Nakada-Tsukui K."/>
            <person name="Nozaki T."/>
        </authorList>
    </citation>
    <scope>NUCLEOTIDE SEQUENCE [LARGE SCALE GENOMIC DNA]</scope>
    <source>
        <strain evidence="2 3">HM1:IMSS clone 6</strain>
    </source>
</reference>